<evidence type="ECO:0000313" key="2">
    <source>
        <dbReference type="EMBL" id="MCP2266785.1"/>
    </source>
</evidence>
<dbReference type="SMART" id="SM00028">
    <property type="entry name" value="TPR"/>
    <property type="match status" value="8"/>
</dbReference>
<dbReference type="Pfam" id="PF07721">
    <property type="entry name" value="TPR_4"/>
    <property type="match status" value="1"/>
</dbReference>
<keyword evidence="3" id="KW-1185">Reference proteome</keyword>
<dbReference type="Gene3D" id="1.25.40.10">
    <property type="entry name" value="Tetratricopeptide repeat domain"/>
    <property type="match status" value="4"/>
</dbReference>
<dbReference type="InterPro" id="IPR011717">
    <property type="entry name" value="TPR-4"/>
</dbReference>
<organism evidence="2 3">
    <name type="scientific">Promicromonospora thailandica</name>
    <dbReference type="NCBI Taxonomy" id="765201"/>
    <lineage>
        <taxon>Bacteria</taxon>
        <taxon>Bacillati</taxon>
        <taxon>Actinomycetota</taxon>
        <taxon>Actinomycetes</taxon>
        <taxon>Micrococcales</taxon>
        <taxon>Promicromonosporaceae</taxon>
        <taxon>Promicromonospora</taxon>
    </lineage>
</organism>
<feature type="repeat" description="TPR" evidence="1">
    <location>
        <begin position="752"/>
        <end position="785"/>
    </location>
</feature>
<dbReference type="Gene3D" id="3.40.50.300">
    <property type="entry name" value="P-loop containing nucleotide triphosphate hydrolases"/>
    <property type="match status" value="1"/>
</dbReference>
<name>A0A9X2G474_9MICO</name>
<sequence length="918" mass="98652">MSRPGPDGTRGASPSALLAPERATVPFTGRARELAELRAWVRSHDPLALRLVCGLGGVGKTRLALELGRRLRRTGWTVVHVPPGQEVAAVERVADVRRALLVVDDAGFRPGLPAMLDAAGAPRRRGRLRILCLARTGGQWWPRERWTGSLWAGRTPSVTQMALDAALEGGPDVAYDPALGLAAEPPDGERAVVEAAAARFARVLGRPVPRTAYESAPDRRTRVLDLHAAALVGVLDGEVPDPGAALGLLLDRERAGWAASAVEAGLAGDAEAVLTAATLLGDTSDAGVRAALRRAGASPAAGRDADVTAWVRRHLPAVPRLGELLVSRVLAASPGLTDRCTRDLDADQAFAVLGFATAMGLDRPAADRDVTGELTEAVAAALPARTAADLPGLLRVTRRLPRASAPLVVPVLDRLTHRVAELARTEGDVAQRAETLGDLGAVLIAEGEPDAALTELEESVRLWRGLSAQDADRYRPPLCTALNNLAMGYWAVGRHEDALGVQEEVVALCRRFGPGDAPWADAEHARALQNAGVSYTELGRTGEIEAAQRASLDLYRRLAAGDPVQYEPRLAAVLGNFEALTESGRPEDALPANVEAVAIRRRLAADRPEHLGELAWSLGQLGTTLEALGRYEEAGVVLVEALEIQRRLAKENERGTRPDLAGALSALGALYSTVGRADESLRLEREALEIRRDLAREHPDKYLHYLAHSLSNLGVTLARRGRYDEAVLLEEEAVAVRRGLARQNARSLKYLAQSLSNLGVRYADLGRFEEALRPTQEAVDMLRRLVREEPEKYRTGLAEALANLGATLLDLGRAQDALLPMREAVVMRRALALENPDKHRPDLALALSNLASALGAVGDNVTALGHAREAVEMRRRLAADLPERYRAELERSRAVLSRIDAAIRNPPPPAADPRPQVR</sequence>
<keyword evidence="1" id="KW-0802">TPR repeat</keyword>
<dbReference type="InterPro" id="IPR027417">
    <property type="entry name" value="P-loop_NTPase"/>
</dbReference>
<dbReference type="PROSITE" id="PS50005">
    <property type="entry name" value="TPR"/>
    <property type="match status" value="1"/>
</dbReference>
<dbReference type="GO" id="GO:0042802">
    <property type="term" value="F:identical protein binding"/>
    <property type="evidence" value="ECO:0007669"/>
    <property type="project" value="InterPro"/>
</dbReference>
<evidence type="ECO:0000313" key="3">
    <source>
        <dbReference type="Proteomes" id="UP001139493"/>
    </source>
</evidence>
<dbReference type="AlphaFoldDB" id="A0A9X2G474"/>
<dbReference type="SUPFAM" id="SSF52540">
    <property type="entry name" value="P-loop containing nucleoside triphosphate hydrolases"/>
    <property type="match status" value="1"/>
</dbReference>
<dbReference type="SUPFAM" id="SSF48452">
    <property type="entry name" value="TPR-like"/>
    <property type="match status" value="3"/>
</dbReference>
<evidence type="ECO:0000256" key="1">
    <source>
        <dbReference type="PROSITE-ProRule" id="PRU00339"/>
    </source>
</evidence>
<proteinExistence type="predicted"/>
<gene>
    <name evidence="2" type="ORF">APR03_004155</name>
</gene>
<accession>A0A9X2G474</accession>
<dbReference type="InterPro" id="IPR011990">
    <property type="entry name" value="TPR-like_helical_dom_sf"/>
</dbReference>
<protein>
    <submittedName>
        <fullName evidence="2">Tetratricopeptide repeat-containing protein</fullName>
    </submittedName>
</protein>
<reference evidence="2" key="1">
    <citation type="submission" date="2022-06" db="EMBL/GenBank/DDBJ databases">
        <title>Genomic Encyclopedia of Archaeal and Bacterial Type Strains, Phase II (KMG-II): from individual species to whole genera.</title>
        <authorList>
            <person name="Goeker M."/>
        </authorList>
    </citation>
    <scope>NUCLEOTIDE SEQUENCE</scope>
    <source>
        <strain evidence="2">DSM 26652</strain>
    </source>
</reference>
<dbReference type="Proteomes" id="UP001139493">
    <property type="component" value="Unassembled WGS sequence"/>
</dbReference>
<dbReference type="PANTHER" id="PTHR19959">
    <property type="entry name" value="KINESIN LIGHT CHAIN"/>
    <property type="match status" value="1"/>
</dbReference>
<dbReference type="EMBL" id="JAMTCS010000014">
    <property type="protein sequence ID" value="MCP2266785.1"/>
    <property type="molecule type" value="Genomic_DNA"/>
</dbReference>
<dbReference type="Pfam" id="PF13424">
    <property type="entry name" value="TPR_12"/>
    <property type="match status" value="1"/>
</dbReference>
<dbReference type="Pfam" id="PF13374">
    <property type="entry name" value="TPR_10"/>
    <property type="match status" value="5"/>
</dbReference>
<dbReference type="RefSeq" id="WP_253838976.1">
    <property type="nucleotide sequence ID" value="NZ_JAMTCS010000014.1"/>
</dbReference>
<dbReference type="PANTHER" id="PTHR19959:SF119">
    <property type="entry name" value="FUNGAL LIPASE-LIKE DOMAIN-CONTAINING PROTEIN"/>
    <property type="match status" value="1"/>
</dbReference>
<comment type="caution">
    <text evidence="2">The sequence shown here is derived from an EMBL/GenBank/DDBJ whole genome shotgun (WGS) entry which is preliminary data.</text>
</comment>
<dbReference type="InterPro" id="IPR019734">
    <property type="entry name" value="TPR_rpt"/>
</dbReference>